<evidence type="ECO:0008006" key="2">
    <source>
        <dbReference type="Google" id="ProtNLM"/>
    </source>
</evidence>
<protein>
    <recommendedName>
        <fullName evidence="2">DUF2066 domain-containing protein</fullName>
    </recommendedName>
</protein>
<sequence>MKKFYLVYVFLLCISQSICGEEGYAFKELYEIQVELKGTDRISINEGMKLAFQNLMLTLSSNSEINSYPAVSKAVKDSEKYISEYRLSSEDDSILAIFSFNGEEVRKLLSENSLPLWIGIKPRVLLFLPCKSESFLIVDEEEILIKRQESCSEIKSKINSRGSMRNIVFIEPVLDLIDLKYLNLYEPRSDQDFLNKISSRYGLEDWMICYIQNEYGLLITEPFCLSPISDFKRISLNDMVDTLADELSKDFQLNIDPNVKSELRISVSGVEEHKDLLNVERIIETNALVYAYSISSISSDTVTYLLSIRGQVSDLEKLMNVNPLLTNQPSQENGIDLEYFYQVER</sequence>
<dbReference type="EMBL" id="UINC01001336">
    <property type="protein sequence ID" value="SUZ77956.1"/>
    <property type="molecule type" value="Genomic_DNA"/>
</dbReference>
<gene>
    <name evidence="1" type="ORF">METZ01_LOCUS30810</name>
</gene>
<evidence type="ECO:0000313" key="1">
    <source>
        <dbReference type="EMBL" id="SUZ77956.1"/>
    </source>
</evidence>
<organism evidence="1">
    <name type="scientific">marine metagenome</name>
    <dbReference type="NCBI Taxonomy" id="408172"/>
    <lineage>
        <taxon>unclassified sequences</taxon>
        <taxon>metagenomes</taxon>
        <taxon>ecological metagenomes</taxon>
    </lineage>
</organism>
<accession>A0A381QF79</accession>
<dbReference type="AlphaFoldDB" id="A0A381QF79"/>
<proteinExistence type="predicted"/>
<reference evidence="1" key="1">
    <citation type="submission" date="2018-05" db="EMBL/GenBank/DDBJ databases">
        <authorList>
            <person name="Lanie J.A."/>
            <person name="Ng W.-L."/>
            <person name="Kazmierczak K.M."/>
            <person name="Andrzejewski T.M."/>
            <person name="Davidsen T.M."/>
            <person name="Wayne K.J."/>
            <person name="Tettelin H."/>
            <person name="Glass J.I."/>
            <person name="Rusch D."/>
            <person name="Podicherti R."/>
            <person name="Tsui H.-C.T."/>
            <person name="Winkler M.E."/>
        </authorList>
    </citation>
    <scope>NUCLEOTIDE SEQUENCE</scope>
</reference>
<dbReference type="Pfam" id="PF09839">
    <property type="entry name" value="DUF2066"/>
    <property type="match status" value="1"/>
</dbReference>
<dbReference type="InterPro" id="IPR018642">
    <property type="entry name" value="DUF2066"/>
</dbReference>
<name>A0A381QF79_9ZZZZ</name>